<evidence type="ECO:0000256" key="1">
    <source>
        <dbReference type="SAM" id="SignalP"/>
    </source>
</evidence>
<evidence type="ECO:0000313" key="3">
    <source>
        <dbReference type="Proteomes" id="UP000035642"/>
    </source>
</evidence>
<evidence type="ECO:0000313" key="4">
    <source>
        <dbReference type="WBParaSite" id="ACAC_0000094401-mRNA-1"/>
    </source>
</evidence>
<evidence type="ECO:0000259" key="2">
    <source>
        <dbReference type="Pfam" id="PF06394"/>
    </source>
</evidence>
<dbReference type="InterPro" id="IPR010480">
    <property type="entry name" value="Pepsin-I3"/>
</dbReference>
<dbReference type="Pfam" id="PF06394">
    <property type="entry name" value="Pepsin-I3"/>
    <property type="match status" value="1"/>
</dbReference>
<reference evidence="4" key="2">
    <citation type="submission" date="2017-02" db="UniProtKB">
        <authorList>
            <consortium name="WormBaseParasite"/>
        </authorList>
    </citation>
    <scope>IDENTIFICATION</scope>
</reference>
<accession>A0A0K0CUN0</accession>
<keyword evidence="1" id="KW-0732">Signal</keyword>
<dbReference type="AlphaFoldDB" id="A0A0K0CUN0"/>
<organism evidence="3 4">
    <name type="scientific">Angiostrongylus cantonensis</name>
    <name type="common">Rat lungworm</name>
    <dbReference type="NCBI Taxonomy" id="6313"/>
    <lineage>
        <taxon>Eukaryota</taxon>
        <taxon>Metazoa</taxon>
        <taxon>Ecdysozoa</taxon>
        <taxon>Nematoda</taxon>
        <taxon>Chromadorea</taxon>
        <taxon>Rhabditida</taxon>
        <taxon>Rhabditina</taxon>
        <taxon>Rhabditomorpha</taxon>
        <taxon>Strongyloidea</taxon>
        <taxon>Metastrongylidae</taxon>
        <taxon>Angiostrongylus</taxon>
    </lineage>
</organism>
<keyword evidence="3" id="KW-1185">Reference proteome</keyword>
<sequence>MKLLFVCALIAITAAAPRQKRPTVATIAVSGVGSSTGCVNTGNVLFANGFKLRDTNRTAGTAKLSEPDGRIRR</sequence>
<reference evidence="3" key="1">
    <citation type="submission" date="2012-09" db="EMBL/GenBank/DDBJ databases">
        <authorList>
            <person name="Martin A.A."/>
        </authorList>
    </citation>
    <scope>NUCLEOTIDE SEQUENCE</scope>
</reference>
<dbReference type="Proteomes" id="UP000035642">
    <property type="component" value="Unassembled WGS sequence"/>
</dbReference>
<feature type="chain" id="PRO_5012136045" evidence="1">
    <location>
        <begin position="16"/>
        <end position="73"/>
    </location>
</feature>
<proteinExistence type="predicted"/>
<protein>
    <submittedName>
        <fullName evidence="4">Pepsin-I3 domain-containing protein</fullName>
    </submittedName>
</protein>
<name>A0A0K0CUN0_ANGCA</name>
<dbReference type="SUPFAM" id="SSF55149">
    <property type="entry name" value="Pepsin inhibitor-3"/>
    <property type="match status" value="1"/>
</dbReference>
<feature type="domain" description="Pepsin inhibitor-3-like repeated" evidence="2">
    <location>
        <begin position="19"/>
        <end position="54"/>
    </location>
</feature>
<dbReference type="WBParaSite" id="ACAC_0000094401-mRNA-1">
    <property type="protein sequence ID" value="ACAC_0000094401-mRNA-1"/>
    <property type="gene ID" value="ACAC_0000094401"/>
</dbReference>
<feature type="signal peptide" evidence="1">
    <location>
        <begin position="1"/>
        <end position="15"/>
    </location>
</feature>